<dbReference type="EMBL" id="JALJOR010000014">
    <property type="protein sequence ID" value="KAK9806294.1"/>
    <property type="molecule type" value="Genomic_DNA"/>
</dbReference>
<gene>
    <name evidence="4" type="ORF">WJX72_008903</name>
</gene>
<dbReference type="InterPro" id="IPR016167">
    <property type="entry name" value="FAD-bd_PCMH_sub1"/>
</dbReference>
<reference evidence="4 5" key="1">
    <citation type="journal article" date="2024" name="Nat. Commun.">
        <title>Phylogenomics reveals the evolutionary origins of lichenization in chlorophyte algae.</title>
        <authorList>
            <person name="Puginier C."/>
            <person name="Libourel C."/>
            <person name="Otte J."/>
            <person name="Skaloud P."/>
            <person name="Haon M."/>
            <person name="Grisel S."/>
            <person name="Petersen M."/>
            <person name="Berrin J.G."/>
            <person name="Delaux P.M."/>
            <person name="Dal Grande F."/>
            <person name="Keller J."/>
        </authorList>
    </citation>
    <scope>NUCLEOTIDE SEQUENCE [LARGE SCALE GENOMIC DNA]</scope>
    <source>
        <strain evidence="4 5">SAG 2043</strain>
    </source>
</reference>
<dbReference type="InterPro" id="IPR016166">
    <property type="entry name" value="FAD-bd_PCMH"/>
</dbReference>
<dbReference type="InterPro" id="IPR006094">
    <property type="entry name" value="Oxid_FAD_bind_N"/>
</dbReference>
<comment type="cofactor">
    <cofactor evidence="1">
        <name>FAD</name>
        <dbReference type="ChEBI" id="CHEBI:57692"/>
    </cofactor>
</comment>
<dbReference type="SUPFAM" id="SSF56176">
    <property type="entry name" value="FAD-binding/transporter-associated domain-like"/>
    <property type="match status" value="1"/>
</dbReference>
<sequence length="555" mass="60695">MAEITAIALSLVLLMQPCLAAKVCSNTHDFFSNLCGPSTSKLNNFQGHHACGPYNKLIKPKSVAELQDVVRSHAKVRAVGAGHSWHKDLFCSGDVNVYLAELETLTPLYTAYAQGTRLNVSASDYKDFPIRADLSTMTVTVDAGVPQRMLIEYLLSLGDGYIFGSSSALIDQTIGGAVATGTHGSSMLYGSISEQVIAMEVVMANGSLRTFSKEADPHLFRALQVSLGRLGILTKVTLPIVKQPAYDRMTIEEDTQQTLAFYKGVQEGYKRLAAAATGSDATAKSELDAFLNSLEQMTGTWGTNTKGRFAPNKALVEQAEALAPQYDLAIKAALANGTALSAYEVQGIVDQGRQGWVDHDNTGLNDMWEAAVPMRIIGDCLEKVVKLLEGEGAKGFFDVIYFRFTRQESGYMSYGADGAVIFLNTNDWMGSEALALKHPNVNFLRFQQLLRDECQGKFHWGKAGWRTINKCFDGATAYPTTWCHFGCAAQELDPTAKFAGESDMWHWRAAKGGKEVPFSDCCSSEGFDYGQCSCLPRTNCTPWRVPETNEERSEL</sequence>
<feature type="domain" description="FAD-binding PCMH-type" evidence="3">
    <location>
        <begin position="49"/>
        <end position="243"/>
    </location>
</feature>
<evidence type="ECO:0000313" key="4">
    <source>
        <dbReference type="EMBL" id="KAK9806294.1"/>
    </source>
</evidence>
<dbReference type="InterPro" id="IPR010031">
    <property type="entry name" value="FAD_lactone_oxidase-like"/>
</dbReference>
<organism evidence="4 5">
    <name type="scientific">[Myrmecia] bisecta</name>
    <dbReference type="NCBI Taxonomy" id="41462"/>
    <lineage>
        <taxon>Eukaryota</taxon>
        <taxon>Viridiplantae</taxon>
        <taxon>Chlorophyta</taxon>
        <taxon>core chlorophytes</taxon>
        <taxon>Trebouxiophyceae</taxon>
        <taxon>Trebouxiales</taxon>
        <taxon>Trebouxiaceae</taxon>
        <taxon>Myrmecia</taxon>
    </lineage>
</organism>
<dbReference type="PANTHER" id="PTHR43762:SF5">
    <property type="entry name" value="FAD-BINDING PCMH-TYPE DOMAIN-CONTAINING PROTEIN"/>
    <property type="match status" value="1"/>
</dbReference>
<dbReference type="Proteomes" id="UP001489004">
    <property type="component" value="Unassembled WGS sequence"/>
</dbReference>
<comment type="caution">
    <text evidence="4">The sequence shown here is derived from an EMBL/GenBank/DDBJ whole genome shotgun (WGS) entry which is preliminary data.</text>
</comment>
<dbReference type="Gene3D" id="3.30.465.10">
    <property type="match status" value="1"/>
</dbReference>
<evidence type="ECO:0000256" key="1">
    <source>
        <dbReference type="ARBA" id="ARBA00001974"/>
    </source>
</evidence>
<dbReference type="GO" id="GO:0071949">
    <property type="term" value="F:FAD binding"/>
    <property type="evidence" value="ECO:0007669"/>
    <property type="project" value="InterPro"/>
</dbReference>
<dbReference type="PROSITE" id="PS51387">
    <property type="entry name" value="FAD_PCMH"/>
    <property type="match status" value="1"/>
</dbReference>
<dbReference type="Pfam" id="PF01565">
    <property type="entry name" value="FAD_binding_4"/>
    <property type="match status" value="1"/>
</dbReference>
<dbReference type="PANTHER" id="PTHR43762">
    <property type="entry name" value="L-GULONOLACTONE OXIDASE"/>
    <property type="match status" value="1"/>
</dbReference>
<dbReference type="InterPro" id="IPR036318">
    <property type="entry name" value="FAD-bd_PCMH-like_sf"/>
</dbReference>
<evidence type="ECO:0000256" key="2">
    <source>
        <dbReference type="SAM" id="SignalP"/>
    </source>
</evidence>
<keyword evidence="5" id="KW-1185">Reference proteome</keyword>
<dbReference type="AlphaFoldDB" id="A0AAW1PET9"/>
<dbReference type="Gene3D" id="3.30.43.10">
    <property type="entry name" value="Uridine Diphospho-n-acetylenolpyruvylglucosamine Reductase, domain 2"/>
    <property type="match status" value="1"/>
</dbReference>
<proteinExistence type="predicted"/>
<feature type="signal peptide" evidence="2">
    <location>
        <begin position="1"/>
        <end position="20"/>
    </location>
</feature>
<name>A0AAW1PET9_9CHLO</name>
<evidence type="ECO:0000313" key="5">
    <source>
        <dbReference type="Proteomes" id="UP001489004"/>
    </source>
</evidence>
<protein>
    <recommendedName>
        <fullName evidence="3">FAD-binding PCMH-type domain-containing protein</fullName>
    </recommendedName>
</protein>
<feature type="chain" id="PRO_5043475135" description="FAD-binding PCMH-type domain-containing protein" evidence="2">
    <location>
        <begin position="21"/>
        <end position="555"/>
    </location>
</feature>
<dbReference type="GO" id="GO:0016899">
    <property type="term" value="F:oxidoreductase activity, acting on the CH-OH group of donors, oxygen as acceptor"/>
    <property type="evidence" value="ECO:0007669"/>
    <property type="project" value="InterPro"/>
</dbReference>
<keyword evidence="2" id="KW-0732">Signal</keyword>
<evidence type="ECO:0000259" key="3">
    <source>
        <dbReference type="PROSITE" id="PS51387"/>
    </source>
</evidence>
<accession>A0AAW1PET9</accession>
<dbReference type="InterPro" id="IPR016169">
    <property type="entry name" value="FAD-bd_PCMH_sub2"/>
</dbReference>